<name>W9YB64_9EURO</name>
<accession>W9YB64</accession>
<dbReference type="AlphaFoldDB" id="W9YB64"/>
<feature type="compositionally biased region" description="Polar residues" evidence="1">
    <location>
        <begin position="185"/>
        <end position="196"/>
    </location>
</feature>
<comment type="caution">
    <text evidence="2">The sequence shown here is derived from an EMBL/GenBank/DDBJ whole genome shotgun (WGS) entry which is preliminary data.</text>
</comment>
<evidence type="ECO:0000256" key="1">
    <source>
        <dbReference type="SAM" id="MobiDB-lite"/>
    </source>
</evidence>
<evidence type="ECO:0000313" key="3">
    <source>
        <dbReference type="Proteomes" id="UP000019478"/>
    </source>
</evidence>
<keyword evidence="3" id="KW-1185">Reference proteome</keyword>
<dbReference type="STRING" id="1182542.W9YB64"/>
<dbReference type="GeneID" id="19167299"/>
<dbReference type="Proteomes" id="UP000019478">
    <property type="component" value="Unassembled WGS sequence"/>
</dbReference>
<feature type="region of interest" description="Disordered" evidence="1">
    <location>
        <begin position="399"/>
        <end position="430"/>
    </location>
</feature>
<gene>
    <name evidence="2" type="ORF">A1O3_03171</name>
</gene>
<organism evidence="2 3">
    <name type="scientific">Capronia epimyces CBS 606.96</name>
    <dbReference type="NCBI Taxonomy" id="1182542"/>
    <lineage>
        <taxon>Eukaryota</taxon>
        <taxon>Fungi</taxon>
        <taxon>Dikarya</taxon>
        <taxon>Ascomycota</taxon>
        <taxon>Pezizomycotina</taxon>
        <taxon>Eurotiomycetes</taxon>
        <taxon>Chaetothyriomycetidae</taxon>
        <taxon>Chaetothyriales</taxon>
        <taxon>Herpotrichiellaceae</taxon>
        <taxon>Capronia</taxon>
    </lineage>
</organism>
<proteinExistence type="predicted"/>
<dbReference type="HOGENOM" id="CLU_508080_0_0_1"/>
<dbReference type="eggNOG" id="ENOG502RR3D">
    <property type="taxonomic scope" value="Eukaryota"/>
</dbReference>
<sequence length="550" mass="60801">MAAKPRQPGNSPRKSLKQSLKDLFLRRLRKSPSPSVETVGSGILRKGVPSSSFISSVYTLDKSLPESTDSLWSLDQYTISRAIPNRFQTPTKRSESQNAARQSLLPATSLSQFNLHHAYLQQSAGPQRIVHQAISPTFTSLLSQEASIATFSPIPSASTLKLQDSRPSLMHRDSFNELPWPSPGRTIQQSQGRGKQVSWLDSATTSSITVPHQYQIPTLPVNIEGRAGVRQVEHFKSFCVLDTAMPGCPVVATSQELRYIFEIGEHFFLNSCECEGTSMDIVTGQDAAGDPVTHLVLFTPLVIPSSGRSRFMLASLVDVTRFIHDAASLPELEEVSNISTVESGPQTPLYKPTPMNWTSATYKLSAEDLLGGCLLPEDRDTRAIPTMESTDDIWVNLANEEKSRTSTARNTPKSTHRRGGTSRSSDVSQLSKTSCTVDEVLDDFMSSLQDLYSDFFLLGKSPLDDTYYEICNVSPMLYAAKDYVHGHLSRTGKQGIAELSTRLGLGSPFQAQVRWGLEGRDKRLYCSPLYGHNSTTWICFLVDPDTPELW</sequence>
<dbReference type="OrthoDB" id="5416073at2759"/>
<dbReference type="RefSeq" id="XP_007731499.1">
    <property type="nucleotide sequence ID" value="XM_007733309.1"/>
</dbReference>
<dbReference type="EMBL" id="AMGY01000002">
    <property type="protein sequence ID" value="EXJ90102.1"/>
    <property type="molecule type" value="Genomic_DNA"/>
</dbReference>
<evidence type="ECO:0000313" key="2">
    <source>
        <dbReference type="EMBL" id="EXJ90102.1"/>
    </source>
</evidence>
<reference evidence="2 3" key="1">
    <citation type="submission" date="2013-03" db="EMBL/GenBank/DDBJ databases">
        <title>The Genome Sequence of Capronia epimyces CBS 606.96.</title>
        <authorList>
            <consortium name="The Broad Institute Genomics Platform"/>
            <person name="Cuomo C."/>
            <person name="de Hoog S."/>
            <person name="Gorbushina A."/>
            <person name="Walker B."/>
            <person name="Young S.K."/>
            <person name="Zeng Q."/>
            <person name="Gargeya S."/>
            <person name="Fitzgerald M."/>
            <person name="Haas B."/>
            <person name="Abouelleil A."/>
            <person name="Allen A.W."/>
            <person name="Alvarado L."/>
            <person name="Arachchi H.M."/>
            <person name="Berlin A.M."/>
            <person name="Chapman S.B."/>
            <person name="Gainer-Dewar J."/>
            <person name="Goldberg J."/>
            <person name="Griggs A."/>
            <person name="Gujja S."/>
            <person name="Hansen M."/>
            <person name="Howarth C."/>
            <person name="Imamovic A."/>
            <person name="Ireland A."/>
            <person name="Larimer J."/>
            <person name="McCowan C."/>
            <person name="Murphy C."/>
            <person name="Pearson M."/>
            <person name="Poon T.W."/>
            <person name="Priest M."/>
            <person name="Roberts A."/>
            <person name="Saif S."/>
            <person name="Shea T."/>
            <person name="Sisk P."/>
            <person name="Sykes S."/>
            <person name="Wortman J."/>
            <person name="Nusbaum C."/>
            <person name="Birren B."/>
        </authorList>
    </citation>
    <scope>NUCLEOTIDE SEQUENCE [LARGE SCALE GENOMIC DNA]</scope>
    <source>
        <strain evidence="2 3">CBS 606.96</strain>
    </source>
</reference>
<feature type="region of interest" description="Disordered" evidence="1">
    <location>
        <begin position="175"/>
        <end position="196"/>
    </location>
</feature>
<protein>
    <submittedName>
        <fullName evidence="2">Uncharacterized protein</fullName>
    </submittedName>
</protein>